<evidence type="ECO:0000256" key="2">
    <source>
        <dbReference type="ARBA" id="ARBA00023125"/>
    </source>
</evidence>
<dbReference type="AlphaFoldDB" id="A0A0P0GCL4"/>
<proteinExistence type="predicted"/>
<evidence type="ECO:0000313" key="5">
    <source>
        <dbReference type="EMBL" id="ALJ60031.1"/>
    </source>
</evidence>
<dbReference type="SUPFAM" id="SSF53822">
    <property type="entry name" value="Periplasmic binding protein-like I"/>
    <property type="match status" value="1"/>
</dbReference>
<dbReference type="EMBL" id="QRVJ01000010">
    <property type="protein sequence ID" value="RGS36346.1"/>
    <property type="molecule type" value="Genomic_DNA"/>
</dbReference>
<dbReference type="KEGG" id="bcel:BcellWH2_02792"/>
<dbReference type="InterPro" id="IPR000843">
    <property type="entry name" value="HTH_LacI"/>
</dbReference>
<sequence>MNNKRVTIYDLAKAINLSPSYISKALNNHPSVGDKMKEKVRKAAKDLNYKHNSYAANLRMGISKTIGVIVPHINKSFFSELIAGIEEICFEHDYGLIICQSQESYEKECRAIDTLIRQNVDGILISVSAETNSSEHLQNIINHDTILIQIDRFIENFNSYKVTNDNEKLAYNATMHLINQGYQNIVFLGWTEQLTIDQLRKRGYLQAMKTSGLTSHIYDNAIQKDKTKEIITLLLSSNTPPDAFLTFSDEQALCVLQVANSLGIKVPQELGIIGSGNDILTEITTPTLSAVNQKSIEIGRKAANLYFEILAGKNDNPVEIKEEIIQAEIIGRESTAKNS</sequence>
<dbReference type="SUPFAM" id="SSF47413">
    <property type="entry name" value="lambda repressor-like DNA-binding domains"/>
    <property type="match status" value="1"/>
</dbReference>
<dbReference type="Pfam" id="PF13377">
    <property type="entry name" value="Peripla_BP_3"/>
    <property type="match status" value="1"/>
</dbReference>
<dbReference type="Gene3D" id="1.10.260.40">
    <property type="entry name" value="lambda repressor-like DNA-binding domains"/>
    <property type="match status" value="1"/>
</dbReference>
<dbReference type="Gene3D" id="3.40.50.2300">
    <property type="match status" value="2"/>
</dbReference>
<dbReference type="PANTHER" id="PTHR30146">
    <property type="entry name" value="LACI-RELATED TRANSCRIPTIONAL REPRESSOR"/>
    <property type="match status" value="1"/>
</dbReference>
<organism evidence="5 7">
    <name type="scientific">Bacteroides cellulosilyticus</name>
    <dbReference type="NCBI Taxonomy" id="246787"/>
    <lineage>
        <taxon>Bacteria</taxon>
        <taxon>Pseudomonadati</taxon>
        <taxon>Bacteroidota</taxon>
        <taxon>Bacteroidia</taxon>
        <taxon>Bacteroidales</taxon>
        <taxon>Bacteroidaceae</taxon>
        <taxon>Bacteroides</taxon>
    </lineage>
</organism>
<evidence type="ECO:0000313" key="8">
    <source>
        <dbReference type="Proteomes" id="UP000283341"/>
    </source>
</evidence>
<evidence type="ECO:0000259" key="4">
    <source>
        <dbReference type="PROSITE" id="PS50932"/>
    </source>
</evidence>
<name>A0A0P0GCL4_9BACE</name>
<gene>
    <name evidence="5" type="primary">ccpA_1</name>
    <name evidence="5" type="ORF">BcellWH2_02792</name>
    <name evidence="6" type="ORF">DWX97_13370</name>
</gene>
<evidence type="ECO:0000313" key="6">
    <source>
        <dbReference type="EMBL" id="RGS36346.1"/>
    </source>
</evidence>
<dbReference type="GO" id="GO:0000976">
    <property type="term" value="F:transcription cis-regulatory region binding"/>
    <property type="evidence" value="ECO:0007669"/>
    <property type="project" value="TreeGrafter"/>
</dbReference>
<accession>A0A0P0GCL4</accession>
<evidence type="ECO:0000256" key="1">
    <source>
        <dbReference type="ARBA" id="ARBA00023015"/>
    </source>
</evidence>
<keyword evidence="2" id="KW-0238">DNA-binding</keyword>
<reference evidence="6 8" key="2">
    <citation type="submission" date="2018-08" db="EMBL/GenBank/DDBJ databases">
        <title>A genome reference for cultivated species of the human gut microbiota.</title>
        <authorList>
            <person name="Zou Y."/>
            <person name="Xue W."/>
            <person name="Luo G."/>
        </authorList>
    </citation>
    <scope>NUCLEOTIDE SEQUENCE [LARGE SCALE GENOMIC DNA]</scope>
    <source>
        <strain evidence="6 8">AF22-3AC</strain>
    </source>
</reference>
<keyword evidence="1" id="KW-0805">Transcription regulation</keyword>
<dbReference type="InterPro" id="IPR010982">
    <property type="entry name" value="Lambda_DNA-bd_dom_sf"/>
</dbReference>
<dbReference type="Pfam" id="PF00356">
    <property type="entry name" value="LacI"/>
    <property type="match status" value="1"/>
</dbReference>
<evidence type="ECO:0000313" key="7">
    <source>
        <dbReference type="Proteomes" id="UP000061809"/>
    </source>
</evidence>
<dbReference type="SMART" id="SM00354">
    <property type="entry name" value="HTH_LACI"/>
    <property type="match status" value="1"/>
</dbReference>
<dbReference type="CDD" id="cd06267">
    <property type="entry name" value="PBP1_LacI_sugar_binding-like"/>
    <property type="match status" value="1"/>
</dbReference>
<reference evidence="5 7" key="1">
    <citation type="journal article" date="2015" name="Science">
        <title>Genetic determinants of in vivo fitness and diet responsiveness in multiple human gut Bacteroides.</title>
        <authorList>
            <person name="Wu M."/>
            <person name="McNulty N.P."/>
            <person name="Rodionov D.A."/>
            <person name="Khoroshkin M.S."/>
            <person name="Griffin N.W."/>
            <person name="Cheng J."/>
            <person name="Latreille P."/>
            <person name="Kerstetter R.A."/>
            <person name="Terrapon N."/>
            <person name="Henrissat B."/>
            <person name="Osterman A.L."/>
            <person name="Gordon J.I."/>
        </authorList>
    </citation>
    <scope>NUCLEOTIDE SEQUENCE [LARGE SCALE GENOMIC DNA]</scope>
    <source>
        <strain evidence="5 7">WH2</strain>
    </source>
</reference>
<protein>
    <submittedName>
        <fullName evidence="5">Catabolite control protein A</fullName>
    </submittedName>
    <submittedName>
        <fullName evidence="6">LacI family transcriptional regulator</fullName>
    </submittedName>
</protein>
<feature type="domain" description="HTH lacI-type" evidence="4">
    <location>
        <begin position="6"/>
        <end position="60"/>
    </location>
</feature>
<dbReference type="PATRIC" id="fig|246787.4.peg.2884"/>
<keyword evidence="3" id="KW-0804">Transcription</keyword>
<dbReference type="EMBL" id="CP012801">
    <property type="protein sequence ID" value="ALJ60031.1"/>
    <property type="molecule type" value="Genomic_DNA"/>
</dbReference>
<dbReference type="Proteomes" id="UP000061809">
    <property type="component" value="Chromosome"/>
</dbReference>
<dbReference type="RefSeq" id="WP_026366881.1">
    <property type="nucleotide sequence ID" value="NZ_CP012801.1"/>
</dbReference>
<dbReference type="Proteomes" id="UP000283341">
    <property type="component" value="Unassembled WGS sequence"/>
</dbReference>
<dbReference type="CDD" id="cd01392">
    <property type="entry name" value="HTH_LacI"/>
    <property type="match status" value="1"/>
</dbReference>
<dbReference type="InterPro" id="IPR046335">
    <property type="entry name" value="LacI/GalR-like_sensor"/>
</dbReference>
<dbReference type="PROSITE" id="PS50932">
    <property type="entry name" value="HTH_LACI_2"/>
    <property type="match status" value="1"/>
</dbReference>
<dbReference type="InterPro" id="IPR028082">
    <property type="entry name" value="Peripla_BP_I"/>
</dbReference>
<evidence type="ECO:0000256" key="3">
    <source>
        <dbReference type="ARBA" id="ARBA00023163"/>
    </source>
</evidence>
<dbReference type="PANTHER" id="PTHR30146:SF109">
    <property type="entry name" value="HTH-TYPE TRANSCRIPTIONAL REGULATOR GALS"/>
    <property type="match status" value="1"/>
</dbReference>
<dbReference type="GO" id="GO:0003700">
    <property type="term" value="F:DNA-binding transcription factor activity"/>
    <property type="evidence" value="ECO:0007669"/>
    <property type="project" value="TreeGrafter"/>
</dbReference>